<dbReference type="InterPro" id="IPR057071">
    <property type="entry name" value="bHLH_INO2"/>
</dbReference>
<reference evidence="4 5" key="1">
    <citation type="submission" date="2014-12" db="EMBL/GenBank/DDBJ databases">
        <authorList>
            <person name="Neuveglise Cecile"/>
        </authorList>
    </citation>
    <scope>NUCLEOTIDE SEQUENCE [LARGE SCALE GENOMIC DNA]</scope>
    <source>
        <strain evidence="4 5">CBS 12615</strain>
    </source>
</reference>
<feature type="coiled-coil region" evidence="1">
    <location>
        <begin position="303"/>
        <end position="330"/>
    </location>
</feature>
<dbReference type="OrthoDB" id="3973009at2759"/>
<feature type="region of interest" description="Disordered" evidence="2">
    <location>
        <begin position="271"/>
        <end position="296"/>
    </location>
</feature>
<protein>
    <submittedName>
        <fullName evidence="4">LALA0S07e05842g1_1</fullName>
    </submittedName>
</protein>
<dbReference type="Gene3D" id="4.10.280.10">
    <property type="entry name" value="Helix-loop-helix DNA-binding domain"/>
    <property type="match status" value="1"/>
</dbReference>
<dbReference type="InterPro" id="IPR011598">
    <property type="entry name" value="bHLH_dom"/>
</dbReference>
<gene>
    <name evidence="4" type="ORF">LALA0_S07e05842g</name>
</gene>
<evidence type="ECO:0000256" key="1">
    <source>
        <dbReference type="SAM" id="Coils"/>
    </source>
</evidence>
<evidence type="ECO:0000256" key="2">
    <source>
        <dbReference type="SAM" id="MobiDB-lite"/>
    </source>
</evidence>
<evidence type="ECO:0000259" key="3">
    <source>
        <dbReference type="PROSITE" id="PS50888"/>
    </source>
</evidence>
<keyword evidence="1" id="KW-0175">Coiled coil</keyword>
<evidence type="ECO:0000313" key="4">
    <source>
        <dbReference type="EMBL" id="CEP63249.1"/>
    </source>
</evidence>
<dbReference type="Proteomes" id="UP000054304">
    <property type="component" value="Unassembled WGS sequence"/>
</dbReference>
<dbReference type="RefSeq" id="XP_022629470.1">
    <property type="nucleotide sequence ID" value="XM_022771577.1"/>
</dbReference>
<dbReference type="SUPFAM" id="SSF47459">
    <property type="entry name" value="HLH, helix-loop-helix DNA-binding domain"/>
    <property type="match status" value="1"/>
</dbReference>
<dbReference type="AlphaFoldDB" id="A0A0C7NCB0"/>
<dbReference type="EMBL" id="LN736366">
    <property type="protein sequence ID" value="CEP63249.1"/>
    <property type="molecule type" value="Genomic_DNA"/>
</dbReference>
<proteinExistence type="predicted"/>
<keyword evidence="5" id="KW-1185">Reference proteome</keyword>
<evidence type="ECO:0000313" key="5">
    <source>
        <dbReference type="Proteomes" id="UP000054304"/>
    </source>
</evidence>
<feature type="domain" description="BHLH" evidence="3">
    <location>
        <begin position="235"/>
        <end position="313"/>
    </location>
</feature>
<dbReference type="HOGENOM" id="CLU_052055_0_0_1"/>
<dbReference type="InterPro" id="IPR036638">
    <property type="entry name" value="HLH_DNA-bd_sf"/>
</dbReference>
<sequence>METDNLLDVFDYDLDIDFETAYEMVNNDDQLDKMHLNHNASTIDAAVDQWSPSEHGGLKRELNDATDNGSLTLAGLEHTAMPGLLSAFESSAIEKFLDSLVTTSGKAAASWSGLPNPAWAKNGEHDHHVRKHLSHLDDLESPKRLGSFALNTVPPISLSQSNDVSTNQCGSKEVILGEHPSAELNQVAHETVTDIHPKESVSSSSVYAPEVLKSPEILVLDSEIPLEIRNDPTKRRKWRHVALEKKRRNAIKEYFDDLVELIHFPRSVPSEMEDVEDGKPKGSKKRSKKDRPADKRIPKHVLLNYLIEDMNSVLQANQKLEEQLKSFRESQSV</sequence>
<dbReference type="CDD" id="cd11388">
    <property type="entry name" value="bHLH_ScINO2_like"/>
    <property type="match status" value="1"/>
</dbReference>
<dbReference type="GeneID" id="34686747"/>
<dbReference type="STRING" id="1245769.A0A0C7NCB0"/>
<dbReference type="Pfam" id="PF23179">
    <property type="entry name" value="bHLH_INO2"/>
    <property type="match status" value="1"/>
</dbReference>
<dbReference type="GO" id="GO:0046983">
    <property type="term" value="F:protein dimerization activity"/>
    <property type="evidence" value="ECO:0007669"/>
    <property type="project" value="InterPro"/>
</dbReference>
<accession>A0A0C7NCB0</accession>
<organism evidence="4 5">
    <name type="scientific">Lachancea lanzarotensis</name>
    <dbReference type="NCBI Taxonomy" id="1245769"/>
    <lineage>
        <taxon>Eukaryota</taxon>
        <taxon>Fungi</taxon>
        <taxon>Dikarya</taxon>
        <taxon>Ascomycota</taxon>
        <taxon>Saccharomycotina</taxon>
        <taxon>Saccharomycetes</taxon>
        <taxon>Saccharomycetales</taxon>
        <taxon>Saccharomycetaceae</taxon>
        <taxon>Lachancea</taxon>
    </lineage>
</organism>
<name>A0A0C7NCB0_9SACH</name>
<dbReference type="PROSITE" id="PS50888">
    <property type="entry name" value="BHLH"/>
    <property type="match status" value="1"/>
</dbReference>